<evidence type="ECO:0000256" key="1">
    <source>
        <dbReference type="SAM" id="MobiDB-lite"/>
    </source>
</evidence>
<feature type="region of interest" description="Disordered" evidence="1">
    <location>
        <begin position="506"/>
        <end position="597"/>
    </location>
</feature>
<gene>
    <name evidence="3" type="ORF">EHUX00137_LOCUS34039</name>
</gene>
<protein>
    <submittedName>
        <fullName evidence="3">Uncharacterized protein</fullName>
    </submittedName>
</protein>
<accession>A0A7S3T8H2</accession>
<sequence length="634" mass="66973">MRCLCAVVSAAPLTVHAAARPHQAEVVRLLSGCSLLGGAGTPPAGQKGFGGPLLAGCPTMAGSPFCHVVVACTAMLHKWASSPQARWVAWLMCHPSRALALGHAAVRVRLEIAANPQLYVRVLEDSDASAALAAFDEIREMLAAVGLLSGGGGEAPRVFGGGGEGSAAAQLMCRVTKLGRGAAPERRAAHVAYLCIAASISCGATSEETVGADCSLGEAAARRGGEVRGYHSVDTTRGDSLACAPSRVVSQRGKGDFRTLFGLLSACPDIVVDLTIAIDPFKANGKPCFARRFTYSSANAKPLREWMYEVLGVQMRRAVLLGETEARMQSSHVLSAWTHGNSCICLGLETLMRVHSVRSVTSAPLPAPLIELASRLAIGRCSVSPSPRLLAALEGAPLDPAPAVRGVPLPLLAGLRVVVVYEESGVRVEYLGTLRRYDAAQGLLVHFDGYAAGEPDAKCWVDEEGEDEWRWEAAAAAAASEDGAEGVKALLKALLKALSTSRRIERQAATRMESRRRRALAEELAPGRDAATYRRRKRQGARASGAASSSYSRGDNEGGGGGGGGGGGTTTATTTMTTTTSTRALRPPKRVTQTRRSCSRRFRCVRLRWAPTRRRARARPLCRSSRSTSRCTVL</sequence>
<feature type="compositionally biased region" description="Low complexity" evidence="1">
    <location>
        <begin position="570"/>
        <end position="582"/>
    </location>
</feature>
<evidence type="ECO:0000256" key="2">
    <source>
        <dbReference type="SAM" id="SignalP"/>
    </source>
</evidence>
<evidence type="ECO:0000313" key="3">
    <source>
        <dbReference type="EMBL" id="CAE0576935.1"/>
    </source>
</evidence>
<keyword evidence="2" id="KW-0732">Signal</keyword>
<dbReference type="AlphaFoldDB" id="A0A7S3T8H2"/>
<reference evidence="3" key="1">
    <citation type="submission" date="2021-01" db="EMBL/GenBank/DDBJ databases">
        <authorList>
            <person name="Corre E."/>
            <person name="Pelletier E."/>
            <person name="Niang G."/>
            <person name="Scheremetjew M."/>
            <person name="Finn R."/>
            <person name="Kale V."/>
            <person name="Holt S."/>
            <person name="Cochrane G."/>
            <person name="Meng A."/>
            <person name="Brown T."/>
            <person name="Cohen L."/>
        </authorList>
    </citation>
    <scope>NUCLEOTIDE SEQUENCE</scope>
    <source>
        <strain evidence="3">379</strain>
    </source>
</reference>
<feature type="signal peptide" evidence="2">
    <location>
        <begin position="1"/>
        <end position="19"/>
    </location>
</feature>
<proteinExistence type="predicted"/>
<dbReference type="EMBL" id="HBIR01043619">
    <property type="protein sequence ID" value="CAE0576935.1"/>
    <property type="molecule type" value="Transcribed_RNA"/>
</dbReference>
<name>A0A7S3T8H2_EMIHU</name>
<feature type="chain" id="PRO_5030817655" evidence="2">
    <location>
        <begin position="20"/>
        <end position="634"/>
    </location>
</feature>
<feature type="compositionally biased region" description="Basic residues" evidence="1">
    <location>
        <begin position="586"/>
        <end position="597"/>
    </location>
</feature>
<feature type="compositionally biased region" description="Gly residues" evidence="1">
    <location>
        <begin position="557"/>
        <end position="569"/>
    </location>
</feature>
<feature type="compositionally biased region" description="Low complexity" evidence="1">
    <location>
        <begin position="541"/>
        <end position="553"/>
    </location>
</feature>
<organism evidence="3">
    <name type="scientific">Emiliania huxleyi</name>
    <name type="common">Coccolithophore</name>
    <name type="synonym">Pontosphaera huxleyi</name>
    <dbReference type="NCBI Taxonomy" id="2903"/>
    <lineage>
        <taxon>Eukaryota</taxon>
        <taxon>Haptista</taxon>
        <taxon>Haptophyta</taxon>
        <taxon>Prymnesiophyceae</taxon>
        <taxon>Isochrysidales</taxon>
        <taxon>Noelaerhabdaceae</taxon>
        <taxon>Emiliania</taxon>
    </lineage>
</organism>